<gene>
    <name evidence="7" type="ORF">K8U91_01425</name>
</gene>
<name>A0A921MQA5_9BACT</name>
<dbReference type="InterPro" id="IPR001261">
    <property type="entry name" value="ArgE/DapE_CS"/>
</dbReference>
<reference evidence="7" key="1">
    <citation type="journal article" date="2021" name="PeerJ">
        <title>Extensive microbial diversity within the chicken gut microbiome revealed by metagenomics and culture.</title>
        <authorList>
            <person name="Gilroy R."/>
            <person name="Ravi A."/>
            <person name="Getino M."/>
            <person name="Pursley I."/>
            <person name="Horton D.L."/>
            <person name="Alikhan N.F."/>
            <person name="Baker D."/>
            <person name="Gharbi K."/>
            <person name="Hall N."/>
            <person name="Watson M."/>
            <person name="Adriaenssens E.M."/>
            <person name="Foster-Nyarko E."/>
            <person name="Jarju S."/>
            <person name="Secka A."/>
            <person name="Antonio M."/>
            <person name="Oren A."/>
            <person name="Chaudhuri R.R."/>
            <person name="La Ragione R."/>
            <person name="Hildebrand F."/>
            <person name="Pallen M.J."/>
        </authorList>
    </citation>
    <scope>NUCLEOTIDE SEQUENCE</scope>
    <source>
        <strain evidence="7">CHK121-7720</strain>
    </source>
</reference>
<dbReference type="GO" id="GO:0006526">
    <property type="term" value="P:L-arginine biosynthetic process"/>
    <property type="evidence" value="ECO:0007669"/>
    <property type="project" value="TreeGrafter"/>
</dbReference>
<keyword evidence="2" id="KW-0479">Metal-binding</keyword>
<dbReference type="InterPro" id="IPR050072">
    <property type="entry name" value="Peptidase_M20A"/>
</dbReference>
<dbReference type="PANTHER" id="PTHR43808:SF31">
    <property type="entry name" value="N-ACETYL-L-CITRULLINE DEACETYLASE"/>
    <property type="match status" value="1"/>
</dbReference>
<dbReference type="SUPFAM" id="SSF55031">
    <property type="entry name" value="Bacterial exopeptidase dimerisation domain"/>
    <property type="match status" value="1"/>
</dbReference>
<dbReference type="Proteomes" id="UP000757103">
    <property type="component" value="Unassembled WGS sequence"/>
</dbReference>
<dbReference type="SUPFAM" id="SSF53187">
    <property type="entry name" value="Zn-dependent exopeptidases"/>
    <property type="match status" value="1"/>
</dbReference>
<dbReference type="EMBL" id="DYUD01000009">
    <property type="protein sequence ID" value="HJG88126.1"/>
    <property type="molecule type" value="Genomic_DNA"/>
</dbReference>
<evidence type="ECO:0000259" key="6">
    <source>
        <dbReference type="Pfam" id="PF07687"/>
    </source>
</evidence>
<comment type="cofactor">
    <cofactor evidence="1">
        <name>Zn(2+)</name>
        <dbReference type="ChEBI" id="CHEBI:29105"/>
    </cofactor>
</comment>
<dbReference type="Gene3D" id="3.30.70.360">
    <property type="match status" value="1"/>
</dbReference>
<keyword evidence="4" id="KW-0862">Zinc</keyword>
<comment type="caution">
    <text evidence="7">The sequence shown here is derived from an EMBL/GenBank/DDBJ whole genome shotgun (WGS) entry which is preliminary data.</text>
</comment>
<evidence type="ECO:0000256" key="3">
    <source>
        <dbReference type="ARBA" id="ARBA00022801"/>
    </source>
</evidence>
<keyword evidence="5" id="KW-0170">Cobalt</keyword>
<dbReference type="Gene3D" id="3.40.630.10">
    <property type="entry name" value="Zn peptidases"/>
    <property type="match status" value="1"/>
</dbReference>
<evidence type="ECO:0000313" key="8">
    <source>
        <dbReference type="Proteomes" id="UP000757103"/>
    </source>
</evidence>
<organism evidence="7 8">
    <name type="scientific">Barnesiella viscericola</name>
    <dbReference type="NCBI Taxonomy" id="397865"/>
    <lineage>
        <taxon>Bacteria</taxon>
        <taxon>Pseudomonadati</taxon>
        <taxon>Bacteroidota</taxon>
        <taxon>Bacteroidia</taxon>
        <taxon>Bacteroidales</taxon>
        <taxon>Barnesiellaceae</taxon>
        <taxon>Barnesiella</taxon>
    </lineage>
</organism>
<evidence type="ECO:0000256" key="5">
    <source>
        <dbReference type="ARBA" id="ARBA00023285"/>
    </source>
</evidence>
<evidence type="ECO:0000256" key="1">
    <source>
        <dbReference type="ARBA" id="ARBA00001947"/>
    </source>
</evidence>
<dbReference type="RefSeq" id="WP_272961036.1">
    <property type="nucleotide sequence ID" value="NZ_CAKMIC010000017.1"/>
</dbReference>
<feature type="domain" description="Peptidase M20 dimerisation" evidence="6">
    <location>
        <begin position="170"/>
        <end position="264"/>
    </location>
</feature>
<dbReference type="InterPro" id="IPR011650">
    <property type="entry name" value="Peptidase_M20_dimer"/>
</dbReference>
<dbReference type="InterPro" id="IPR036264">
    <property type="entry name" value="Bact_exopeptidase_dim_dom"/>
</dbReference>
<dbReference type="InterPro" id="IPR002933">
    <property type="entry name" value="Peptidase_M20"/>
</dbReference>
<dbReference type="PANTHER" id="PTHR43808">
    <property type="entry name" value="ACETYLORNITHINE DEACETYLASE"/>
    <property type="match status" value="1"/>
</dbReference>
<dbReference type="PROSITE" id="PS00758">
    <property type="entry name" value="ARGE_DAPE_CPG2_1"/>
    <property type="match status" value="1"/>
</dbReference>
<keyword evidence="3" id="KW-0378">Hydrolase</keyword>
<reference evidence="7" key="2">
    <citation type="submission" date="2021-09" db="EMBL/GenBank/DDBJ databases">
        <authorList>
            <person name="Gilroy R."/>
        </authorList>
    </citation>
    <scope>NUCLEOTIDE SEQUENCE</scope>
    <source>
        <strain evidence="7">CHK121-7720</strain>
    </source>
</reference>
<evidence type="ECO:0000313" key="7">
    <source>
        <dbReference type="EMBL" id="HJG88126.1"/>
    </source>
</evidence>
<protein>
    <submittedName>
        <fullName evidence="7">M20/M25/M40 family metallo-hydrolase</fullName>
    </submittedName>
</protein>
<dbReference type="GO" id="GO:0008777">
    <property type="term" value="F:acetylornithine deacetylase activity"/>
    <property type="evidence" value="ECO:0007669"/>
    <property type="project" value="TreeGrafter"/>
</dbReference>
<dbReference type="GO" id="GO:0046872">
    <property type="term" value="F:metal ion binding"/>
    <property type="evidence" value="ECO:0007669"/>
    <property type="project" value="UniProtKB-KW"/>
</dbReference>
<accession>A0A921MQA5</accession>
<dbReference type="AlphaFoldDB" id="A0A921MQA5"/>
<evidence type="ECO:0000256" key="4">
    <source>
        <dbReference type="ARBA" id="ARBA00022833"/>
    </source>
</evidence>
<sequence length="360" mass="39598">MESKDELYYIATDLLRKLIHTPSISRNEEAAAQLVHDTLVKQGFTPHRIGNNVWTLAQAYDPAKPTLLLNSHLDTVKPAASWIRDPFTPVEEEGRLYGLGSNDAGASVVSLLGAFLFLASTEQPYNLIFLASAEEEVSGANGIALALGELPPIDFAVVGEPTTMRPAICEKGLLVLDCTTHGKSGHAAREEGINALYLATEAIERLRRFEFPLVSPWLGRVKLTVTQIQAGTQHNVVPDHCDFVIDLRTNDCYSNAQAVEILRENFPDITITPRSLRLNSSSLSPQHPFIRRCTLAGREPFGSPTLSDQTHMTFPSVKIGPGDSARSHTADEYIVLDEIREAIELYICLLDQLEIGKESV</sequence>
<proteinExistence type="predicted"/>
<dbReference type="Pfam" id="PF07687">
    <property type="entry name" value="M20_dimer"/>
    <property type="match status" value="1"/>
</dbReference>
<dbReference type="Pfam" id="PF01546">
    <property type="entry name" value="Peptidase_M20"/>
    <property type="match status" value="1"/>
</dbReference>
<evidence type="ECO:0000256" key="2">
    <source>
        <dbReference type="ARBA" id="ARBA00022723"/>
    </source>
</evidence>